<dbReference type="GO" id="GO:0005737">
    <property type="term" value="C:cytoplasm"/>
    <property type="evidence" value="ECO:0007669"/>
    <property type="project" value="UniProtKB-SubCell"/>
</dbReference>
<evidence type="ECO:0000259" key="10">
    <source>
        <dbReference type="Pfam" id="PF02767"/>
    </source>
</evidence>
<feature type="domain" description="DNA polymerase III beta sliding clamp central" evidence="10">
    <location>
        <begin position="131"/>
        <end position="245"/>
    </location>
</feature>
<dbReference type="GO" id="GO:0009360">
    <property type="term" value="C:DNA polymerase III complex"/>
    <property type="evidence" value="ECO:0007669"/>
    <property type="project" value="InterPro"/>
</dbReference>
<dbReference type="GO" id="GO:0003887">
    <property type="term" value="F:DNA-directed DNA polymerase activity"/>
    <property type="evidence" value="ECO:0007669"/>
    <property type="project" value="UniProtKB-KW"/>
</dbReference>
<dbReference type="Pfam" id="PF00712">
    <property type="entry name" value="DNA_pol3_beta"/>
    <property type="match status" value="1"/>
</dbReference>
<evidence type="ECO:0000256" key="6">
    <source>
        <dbReference type="ARBA" id="ARBA00022705"/>
    </source>
</evidence>
<name>A0A3B0W8Z6_9ZZZZ</name>
<dbReference type="CDD" id="cd00140">
    <property type="entry name" value="beta_clamp"/>
    <property type="match status" value="1"/>
</dbReference>
<evidence type="ECO:0000256" key="1">
    <source>
        <dbReference type="ARBA" id="ARBA00004496"/>
    </source>
</evidence>
<evidence type="ECO:0000256" key="7">
    <source>
        <dbReference type="ARBA" id="ARBA00022932"/>
    </source>
</evidence>
<evidence type="ECO:0000256" key="8">
    <source>
        <dbReference type="ARBA" id="ARBA00023125"/>
    </source>
</evidence>
<dbReference type="PIRSF" id="PIRSF000804">
    <property type="entry name" value="DNA_pol_III_b"/>
    <property type="match status" value="1"/>
</dbReference>
<keyword evidence="7" id="KW-0239">DNA-directed DNA polymerase</keyword>
<keyword evidence="8" id="KW-0238">DNA-binding</keyword>
<dbReference type="AlphaFoldDB" id="A0A3B0W8Z6"/>
<dbReference type="GO" id="GO:0008408">
    <property type="term" value="F:3'-5' exonuclease activity"/>
    <property type="evidence" value="ECO:0007669"/>
    <property type="project" value="InterPro"/>
</dbReference>
<dbReference type="PANTHER" id="PTHR30478">
    <property type="entry name" value="DNA POLYMERASE III SUBUNIT BETA"/>
    <property type="match status" value="1"/>
</dbReference>
<comment type="similarity">
    <text evidence="2">Belongs to the beta sliding clamp family.</text>
</comment>
<accession>A0A3B0W8Z6</accession>
<dbReference type="EMBL" id="UOFC01000128">
    <property type="protein sequence ID" value="VAW47167.1"/>
    <property type="molecule type" value="Genomic_DNA"/>
</dbReference>
<evidence type="ECO:0000313" key="12">
    <source>
        <dbReference type="EMBL" id="VAW47167.1"/>
    </source>
</evidence>
<dbReference type="Gene3D" id="3.70.10.10">
    <property type="match status" value="1"/>
</dbReference>
<dbReference type="InterPro" id="IPR022637">
    <property type="entry name" value="DNA_polIII_beta_cen"/>
</dbReference>
<evidence type="ECO:0000256" key="2">
    <source>
        <dbReference type="ARBA" id="ARBA00010752"/>
    </source>
</evidence>
<feature type="domain" description="DNA polymerase III beta sliding clamp C-terminal" evidence="11">
    <location>
        <begin position="248"/>
        <end position="368"/>
    </location>
</feature>
<organism evidence="12">
    <name type="scientific">hydrothermal vent metagenome</name>
    <dbReference type="NCBI Taxonomy" id="652676"/>
    <lineage>
        <taxon>unclassified sequences</taxon>
        <taxon>metagenomes</taxon>
        <taxon>ecological metagenomes</taxon>
    </lineage>
</organism>
<keyword evidence="5 12" id="KW-0548">Nucleotidyltransferase</keyword>
<dbReference type="InterPro" id="IPR022635">
    <property type="entry name" value="DNA_polIII_beta_C"/>
</dbReference>
<dbReference type="InterPro" id="IPR022634">
    <property type="entry name" value="DNA_polIII_beta_N"/>
</dbReference>
<keyword evidence="3" id="KW-0963">Cytoplasm</keyword>
<dbReference type="Gene3D" id="3.10.150.10">
    <property type="entry name" value="DNA Polymerase III, subunit A, domain 2"/>
    <property type="match status" value="1"/>
</dbReference>
<evidence type="ECO:0000259" key="9">
    <source>
        <dbReference type="Pfam" id="PF00712"/>
    </source>
</evidence>
<evidence type="ECO:0000256" key="4">
    <source>
        <dbReference type="ARBA" id="ARBA00022679"/>
    </source>
</evidence>
<dbReference type="GO" id="GO:0006271">
    <property type="term" value="P:DNA strand elongation involved in DNA replication"/>
    <property type="evidence" value="ECO:0007669"/>
    <property type="project" value="TreeGrafter"/>
</dbReference>
<comment type="subcellular location">
    <subcellularLocation>
        <location evidence="1">Cytoplasm</location>
    </subcellularLocation>
</comment>
<dbReference type="InterPro" id="IPR001001">
    <property type="entry name" value="DNA_polIII_beta"/>
</dbReference>
<evidence type="ECO:0000256" key="3">
    <source>
        <dbReference type="ARBA" id="ARBA00022490"/>
    </source>
</evidence>
<feature type="domain" description="DNA polymerase III beta sliding clamp N-terminal" evidence="9">
    <location>
        <begin position="1"/>
        <end position="121"/>
    </location>
</feature>
<dbReference type="EC" id="2.7.7.7" evidence="12"/>
<dbReference type="PANTHER" id="PTHR30478:SF0">
    <property type="entry name" value="BETA SLIDING CLAMP"/>
    <property type="match status" value="1"/>
</dbReference>
<dbReference type="SUPFAM" id="SSF55979">
    <property type="entry name" value="DNA clamp"/>
    <property type="match status" value="3"/>
</dbReference>
<reference evidence="12" key="1">
    <citation type="submission" date="2018-06" db="EMBL/GenBank/DDBJ databases">
        <authorList>
            <person name="Zhirakovskaya E."/>
        </authorList>
    </citation>
    <scope>NUCLEOTIDE SEQUENCE</scope>
</reference>
<dbReference type="Pfam" id="PF02767">
    <property type="entry name" value="DNA_pol3_beta_2"/>
    <property type="match status" value="1"/>
</dbReference>
<dbReference type="SMART" id="SM00480">
    <property type="entry name" value="POL3Bc"/>
    <property type="match status" value="1"/>
</dbReference>
<keyword evidence="6" id="KW-0235">DNA replication</keyword>
<evidence type="ECO:0000259" key="11">
    <source>
        <dbReference type="Pfam" id="PF02768"/>
    </source>
</evidence>
<dbReference type="Pfam" id="PF02768">
    <property type="entry name" value="DNA_pol3_beta_3"/>
    <property type="match status" value="1"/>
</dbReference>
<dbReference type="InterPro" id="IPR046938">
    <property type="entry name" value="DNA_clamp_sf"/>
</dbReference>
<dbReference type="NCBIfam" id="TIGR00663">
    <property type="entry name" value="dnan"/>
    <property type="match status" value="1"/>
</dbReference>
<dbReference type="GO" id="GO:0003677">
    <property type="term" value="F:DNA binding"/>
    <property type="evidence" value="ECO:0007669"/>
    <property type="project" value="UniProtKB-KW"/>
</dbReference>
<keyword evidence="4 12" id="KW-0808">Transferase</keyword>
<sequence length="369" mass="41341">MKITLTRENLLNVLQTVGGVIEKRQTMPILSNVLFQVFENTLTVTASDLEIETRAQTELESSETTAFAITLPAIKLINIIRSLPNGLTITLDFEKNRCTLSAGRSRFKLSTLPPEDFPTIDLTQAELSFALSQHQLKQLILHSGFAMASQDVRFYLNGMLFDINNNTLRVVATDGHRLSTCATKLAMEGLSPTQAILPRKGVLELQKLMSDDDTLIEFSLAKNYLTVQLENIVFTCKLVDGRFPDYLKVIPSSNDQFIQTDKELLRGLLQRASILSNDKFKGIRLILSQNLLTVNASNSEQDESHEDMAIDYQGTEMEIGFNVNYIIDVLNSIHDDCVALILKDANSSCLIEIQTDVCHCQHVIMPMRL</sequence>
<protein>
    <submittedName>
        <fullName evidence="12">DNA polymerase III beta subunit</fullName>
        <ecNumber evidence="12">2.7.7.7</ecNumber>
    </submittedName>
</protein>
<gene>
    <name evidence="12" type="ORF">MNBD_GAMMA03-1503</name>
</gene>
<evidence type="ECO:0000256" key="5">
    <source>
        <dbReference type="ARBA" id="ARBA00022695"/>
    </source>
</evidence>
<proteinExistence type="inferred from homology"/>